<proteinExistence type="predicted"/>
<feature type="short sequence motif" description="Histidine triad motif" evidence="2 3">
    <location>
        <begin position="91"/>
        <end position="95"/>
    </location>
</feature>
<evidence type="ECO:0000313" key="6">
    <source>
        <dbReference type="Proteomes" id="UP000505355"/>
    </source>
</evidence>
<dbReference type="Pfam" id="PF01230">
    <property type="entry name" value="HIT"/>
    <property type="match status" value="1"/>
</dbReference>
<dbReference type="Gene3D" id="3.30.428.10">
    <property type="entry name" value="HIT-like"/>
    <property type="match status" value="1"/>
</dbReference>
<dbReference type="SUPFAM" id="SSF54197">
    <property type="entry name" value="HIT-like"/>
    <property type="match status" value="1"/>
</dbReference>
<dbReference type="GO" id="GO:0003824">
    <property type="term" value="F:catalytic activity"/>
    <property type="evidence" value="ECO:0007669"/>
    <property type="project" value="InterPro"/>
</dbReference>
<dbReference type="PANTHER" id="PTHR46648">
    <property type="entry name" value="HIT FAMILY PROTEIN 1"/>
    <property type="match status" value="1"/>
</dbReference>
<dbReference type="AlphaFoldDB" id="A0A7D4PXC5"/>
<keyword evidence="6" id="KW-1185">Reference proteome</keyword>
<protein>
    <submittedName>
        <fullName evidence="5">HIT family protein</fullName>
    </submittedName>
</protein>
<evidence type="ECO:0000256" key="1">
    <source>
        <dbReference type="PIRSR" id="PIRSR601310-1"/>
    </source>
</evidence>
<evidence type="ECO:0000256" key="2">
    <source>
        <dbReference type="PIRSR" id="PIRSR601310-3"/>
    </source>
</evidence>
<feature type="active site" description="Tele-AMP-histidine intermediate" evidence="1">
    <location>
        <position position="93"/>
    </location>
</feature>
<feature type="domain" description="HIT" evidence="4">
    <location>
        <begin position="4"/>
        <end position="107"/>
    </location>
</feature>
<dbReference type="PANTHER" id="PTHR46648:SF1">
    <property type="entry name" value="ADENOSINE 5'-MONOPHOSPHORAMIDASE HNT1"/>
    <property type="match status" value="1"/>
</dbReference>
<gene>
    <name evidence="5" type="ORF">HQ865_22240</name>
</gene>
<dbReference type="InterPro" id="IPR011146">
    <property type="entry name" value="HIT-like"/>
</dbReference>
<dbReference type="KEGG" id="mmab:HQ865_22240"/>
<evidence type="ECO:0000313" key="5">
    <source>
        <dbReference type="EMBL" id="QKJ32363.1"/>
    </source>
</evidence>
<evidence type="ECO:0000256" key="3">
    <source>
        <dbReference type="PROSITE-ProRule" id="PRU00464"/>
    </source>
</evidence>
<evidence type="ECO:0000259" key="4">
    <source>
        <dbReference type="PROSITE" id="PS51084"/>
    </source>
</evidence>
<dbReference type="RefSeq" id="WP_173417013.1">
    <property type="nucleotide sequence ID" value="NZ_CP054139.1"/>
</dbReference>
<dbReference type="InterPro" id="IPR036265">
    <property type="entry name" value="HIT-like_sf"/>
</dbReference>
<reference evidence="5 6" key="1">
    <citation type="submission" date="2020-05" db="EMBL/GenBank/DDBJ databases">
        <title>Mucilaginibacter mali sp. nov.</title>
        <authorList>
            <person name="Kim H.S."/>
            <person name="Lee K.C."/>
            <person name="Suh M.K."/>
            <person name="Kim J.-S."/>
            <person name="Han K.-I."/>
            <person name="Eom M.K."/>
            <person name="Shin Y.K."/>
            <person name="Lee J.-S."/>
        </authorList>
    </citation>
    <scope>NUCLEOTIDE SEQUENCE [LARGE SCALE GENOMIC DNA]</scope>
    <source>
        <strain evidence="5 6">G2-14</strain>
    </source>
</reference>
<dbReference type="PROSITE" id="PS51084">
    <property type="entry name" value="HIT_2"/>
    <property type="match status" value="1"/>
</dbReference>
<dbReference type="InterPro" id="IPR001310">
    <property type="entry name" value="Histidine_triad_HIT"/>
</dbReference>
<dbReference type="EMBL" id="CP054139">
    <property type="protein sequence ID" value="QKJ32363.1"/>
    <property type="molecule type" value="Genomic_DNA"/>
</dbReference>
<dbReference type="PRINTS" id="PR00332">
    <property type="entry name" value="HISTRIAD"/>
</dbReference>
<dbReference type="Proteomes" id="UP000505355">
    <property type="component" value="Chromosome"/>
</dbReference>
<name>A0A7D4PXC5_9SPHI</name>
<dbReference type="GO" id="GO:0009117">
    <property type="term" value="P:nucleotide metabolic process"/>
    <property type="evidence" value="ECO:0007669"/>
    <property type="project" value="TreeGrafter"/>
</dbReference>
<accession>A0A7D4PXC5</accession>
<organism evidence="5 6">
    <name type="scientific">Mucilaginibacter mali</name>
    <dbReference type="NCBI Taxonomy" id="2740462"/>
    <lineage>
        <taxon>Bacteria</taxon>
        <taxon>Pseudomonadati</taxon>
        <taxon>Bacteroidota</taxon>
        <taxon>Sphingobacteriia</taxon>
        <taxon>Sphingobacteriales</taxon>
        <taxon>Sphingobacteriaceae</taxon>
        <taxon>Mucilaginibacter</taxon>
    </lineage>
</organism>
<sequence>MASIFTKIIAGDIPAYKVAESNDFLAFLDISPLTEGHLLVIPKKEVDYLFDLDDETYTGLQLFAKIVAGGLKAAIPCARIGVVVMGLEVPHAHIHLIPMNEANDINFSNPKLKFTPEQFEATTQKIKDALREEYREGQA</sequence>